<name>A0A8K1C9H8_PYTOL</name>
<dbReference type="OrthoDB" id="156739at2759"/>
<dbReference type="EMBL" id="SPLM01000110">
    <property type="protein sequence ID" value="TMW58760.1"/>
    <property type="molecule type" value="Genomic_DNA"/>
</dbReference>
<evidence type="ECO:0000313" key="1">
    <source>
        <dbReference type="EMBL" id="TMW58760.1"/>
    </source>
</evidence>
<protein>
    <submittedName>
        <fullName evidence="1">Uncharacterized protein</fullName>
    </submittedName>
</protein>
<gene>
    <name evidence="1" type="ORF">Poli38472_006905</name>
</gene>
<proteinExistence type="predicted"/>
<organism evidence="1 2">
    <name type="scientific">Pythium oligandrum</name>
    <name type="common">Mycoparasitic fungus</name>
    <dbReference type="NCBI Taxonomy" id="41045"/>
    <lineage>
        <taxon>Eukaryota</taxon>
        <taxon>Sar</taxon>
        <taxon>Stramenopiles</taxon>
        <taxon>Oomycota</taxon>
        <taxon>Peronosporomycetes</taxon>
        <taxon>Pythiales</taxon>
        <taxon>Pythiaceae</taxon>
        <taxon>Pythium</taxon>
    </lineage>
</organism>
<evidence type="ECO:0000313" key="2">
    <source>
        <dbReference type="Proteomes" id="UP000794436"/>
    </source>
</evidence>
<comment type="caution">
    <text evidence="1">The sequence shown here is derived from an EMBL/GenBank/DDBJ whole genome shotgun (WGS) entry which is preliminary data.</text>
</comment>
<dbReference type="Proteomes" id="UP000794436">
    <property type="component" value="Unassembled WGS sequence"/>
</dbReference>
<reference evidence="1" key="1">
    <citation type="submission" date="2019-03" db="EMBL/GenBank/DDBJ databases">
        <title>Long read genome sequence of the mycoparasitic Pythium oligandrum ATCC 38472 isolated from sugarbeet rhizosphere.</title>
        <authorList>
            <person name="Gaulin E."/>
        </authorList>
    </citation>
    <scope>NUCLEOTIDE SEQUENCE</scope>
    <source>
        <strain evidence="1">ATCC 38472_TT</strain>
    </source>
</reference>
<sequence length="162" mass="18149">MPSLANSLKRDAPVEIATQPEERCRYPSKYCSNARARKTNGGMHRFCEFHRRRANTNQKRWSRIRRLQATEEKTVSPKAVSLPVVRSPVSVEAPFAGTMAFAPVSFDPWHGSESEAQLDPQDIELLNALLFDDAAPSTSFTQLGEFEPVAFGQEGFQPQIIV</sequence>
<accession>A0A8K1C9H8</accession>
<dbReference type="AlphaFoldDB" id="A0A8K1C9H8"/>
<keyword evidence="2" id="KW-1185">Reference proteome</keyword>